<dbReference type="InterPro" id="IPR032675">
    <property type="entry name" value="LRR_dom_sf"/>
</dbReference>
<accession>A0AAD9TN71</accession>
<evidence type="ECO:0000256" key="1">
    <source>
        <dbReference type="ARBA" id="ARBA00022821"/>
    </source>
</evidence>
<dbReference type="Proteomes" id="UP001280121">
    <property type="component" value="Unassembled WGS sequence"/>
</dbReference>
<dbReference type="InterPro" id="IPR057135">
    <property type="entry name" value="At4g27190-like_LRR"/>
</dbReference>
<comment type="caution">
    <text evidence="3">The sequence shown here is derived from an EMBL/GenBank/DDBJ whole genome shotgun (WGS) entry which is preliminary data.</text>
</comment>
<name>A0AAD9TN71_9ROSI</name>
<dbReference type="SUPFAM" id="SSF52047">
    <property type="entry name" value="RNI-like"/>
    <property type="match status" value="1"/>
</dbReference>
<sequence length="264" mass="30865">MEWYSLCLITESKRRGLNWTETVENKTVRKGWTEELRKERIDILSELWKVIKKEEHIRHQKSRVKWLNDGDKNFKFLHCMANNRRRMNFIGEITIGGVTVSDPRLVKEVVIEKCHDITSLSDHNSSFKYATDLRCCCISRSEGIECLVSSSSFYNILQSIEKLDLFYLVNFSVERDRSAASTPPGMFSRLKHIRIWGCPKIDKLFWPELVHNLQNLEQIQVNNCEQLAEIISTSDGDEENKEEGKDFTIFTLPKLREMSFGNLP</sequence>
<gene>
    <name evidence="3" type="ORF">Ddye_026967</name>
</gene>
<dbReference type="Gene3D" id="3.80.10.10">
    <property type="entry name" value="Ribonuclease Inhibitor"/>
    <property type="match status" value="1"/>
</dbReference>
<evidence type="ECO:0000259" key="2">
    <source>
        <dbReference type="Pfam" id="PF23247"/>
    </source>
</evidence>
<dbReference type="EMBL" id="JANJYI010000008">
    <property type="protein sequence ID" value="KAK2639172.1"/>
    <property type="molecule type" value="Genomic_DNA"/>
</dbReference>
<dbReference type="PANTHER" id="PTHR33463:SF187">
    <property type="entry name" value="AND NB-ARC DOMAIN DISEASE RESISTANCE PROTEIN, PUTATIVE-RELATED"/>
    <property type="match status" value="1"/>
</dbReference>
<evidence type="ECO:0000313" key="4">
    <source>
        <dbReference type="Proteomes" id="UP001280121"/>
    </source>
</evidence>
<dbReference type="AlphaFoldDB" id="A0AAD9TN71"/>
<protein>
    <recommendedName>
        <fullName evidence="2">Disease resistance protein At4g27190-like leucine-rich repeats domain-containing protein</fullName>
    </recommendedName>
</protein>
<proteinExistence type="predicted"/>
<feature type="domain" description="Disease resistance protein At4g27190-like leucine-rich repeats" evidence="2">
    <location>
        <begin position="182"/>
        <end position="264"/>
    </location>
</feature>
<keyword evidence="4" id="KW-1185">Reference proteome</keyword>
<keyword evidence="1" id="KW-0611">Plant defense</keyword>
<dbReference type="Pfam" id="PF23247">
    <property type="entry name" value="LRR_RPS2"/>
    <property type="match status" value="1"/>
</dbReference>
<organism evidence="3 4">
    <name type="scientific">Dipteronia dyeriana</name>
    <dbReference type="NCBI Taxonomy" id="168575"/>
    <lineage>
        <taxon>Eukaryota</taxon>
        <taxon>Viridiplantae</taxon>
        <taxon>Streptophyta</taxon>
        <taxon>Embryophyta</taxon>
        <taxon>Tracheophyta</taxon>
        <taxon>Spermatophyta</taxon>
        <taxon>Magnoliopsida</taxon>
        <taxon>eudicotyledons</taxon>
        <taxon>Gunneridae</taxon>
        <taxon>Pentapetalae</taxon>
        <taxon>rosids</taxon>
        <taxon>malvids</taxon>
        <taxon>Sapindales</taxon>
        <taxon>Sapindaceae</taxon>
        <taxon>Hippocastanoideae</taxon>
        <taxon>Acereae</taxon>
        <taxon>Dipteronia</taxon>
    </lineage>
</organism>
<reference evidence="3" key="1">
    <citation type="journal article" date="2023" name="Plant J.">
        <title>Genome sequences and population genomics provide insights into the demographic history, inbreeding, and mutation load of two 'living fossil' tree species of Dipteronia.</title>
        <authorList>
            <person name="Feng Y."/>
            <person name="Comes H.P."/>
            <person name="Chen J."/>
            <person name="Zhu S."/>
            <person name="Lu R."/>
            <person name="Zhang X."/>
            <person name="Li P."/>
            <person name="Qiu J."/>
            <person name="Olsen K.M."/>
            <person name="Qiu Y."/>
        </authorList>
    </citation>
    <scope>NUCLEOTIDE SEQUENCE</scope>
    <source>
        <strain evidence="3">KIB01</strain>
    </source>
</reference>
<dbReference type="InterPro" id="IPR050905">
    <property type="entry name" value="Plant_NBS-LRR"/>
</dbReference>
<dbReference type="PANTHER" id="PTHR33463">
    <property type="entry name" value="NB-ARC DOMAIN-CONTAINING PROTEIN-RELATED"/>
    <property type="match status" value="1"/>
</dbReference>
<evidence type="ECO:0000313" key="3">
    <source>
        <dbReference type="EMBL" id="KAK2639172.1"/>
    </source>
</evidence>